<reference evidence="1" key="2">
    <citation type="submission" date="2021-04" db="EMBL/GenBank/DDBJ databases">
        <authorList>
            <person name="Gilroy R."/>
        </authorList>
    </citation>
    <scope>NUCLEOTIDE SEQUENCE</scope>
    <source>
        <strain evidence="1">ChiHecolR3B27-1887</strain>
    </source>
</reference>
<protein>
    <submittedName>
        <fullName evidence="1">FeoB-associated Cys-rich membrane protein</fullName>
    </submittedName>
</protein>
<proteinExistence type="predicted"/>
<name>A0A9D2DJW4_9ACTN</name>
<organism evidence="1 2">
    <name type="scientific">Candidatus Olsenella stercoravium</name>
    <dbReference type="NCBI Taxonomy" id="2838713"/>
    <lineage>
        <taxon>Bacteria</taxon>
        <taxon>Bacillati</taxon>
        <taxon>Actinomycetota</taxon>
        <taxon>Coriobacteriia</taxon>
        <taxon>Coriobacteriales</taxon>
        <taxon>Atopobiaceae</taxon>
        <taxon>Olsenella</taxon>
    </lineage>
</organism>
<dbReference type="EMBL" id="DXBZ01000065">
    <property type="protein sequence ID" value="HIZ18204.1"/>
    <property type="molecule type" value="Genomic_DNA"/>
</dbReference>
<comment type="caution">
    <text evidence="1">The sequence shown here is derived from an EMBL/GenBank/DDBJ whole genome shotgun (WGS) entry which is preliminary data.</text>
</comment>
<gene>
    <name evidence="1" type="ORF">IAA22_03705</name>
</gene>
<evidence type="ECO:0000313" key="1">
    <source>
        <dbReference type="EMBL" id="HIZ18204.1"/>
    </source>
</evidence>
<reference evidence="1" key="1">
    <citation type="journal article" date="2021" name="PeerJ">
        <title>Extensive microbial diversity within the chicken gut microbiome revealed by metagenomics and culture.</title>
        <authorList>
            <person name="Gilroy R."/>
            <person name="Ravi A."/>
            <person name="Getino M."/>
            <person name="Pursley I."/>
            <person name="Horton D.L."/>
            <person name="Alikhan N.F."/>
            <person name="Baker D."/>
            <person name="Gharbi K."/>
            <person name="Hall N."/>
            <person name="Watson M."/>
            <person name="Adriaenssens E.M."/>
            <person name="Foster-Nyarko E."/>
            <person name="Jarju S."/>
            <person name="Secka A."/>
            <person name="Antonio M."/>
            <person name="Oren A."/>
            <person name="Chaudhuri R.R."/>
            <person name="La Ragione R."/>
            <person name="Hildebrand F."/>
            <person name="Pallen M.J."/>
        </authorList>
    </citation>
    <scope>NUCLEOTIDE SEQUENCE</scope>
    <source>
        <strain evidence="1">ChiHecolR3B27-1887</strain>
    </source>
</reference>
<accession>A0A9D2DJW4</accession>
<dbReference type="Proteomes" id="UP000824029">
    <property type="component" value="Unassembled WGS sequence"/>
</dbReference>
<dbReference type="Pfam" id="PF12669">
    <property type="entry name" value="FeoB_associated"/>
    <property type="match status" value="1"/>
</dbReference>
<dbReference type="AlphaFoldDB" id="A0A9D2DJW4"/>
<sequence length="68" mass="6913">MNPADFLVIALVAALLALAVRSLVRSGADGCSGCGSRGSCSAHATGAPCPAASDMLRRVEKNLGSRRR</sequence>
<evidence type="ECO:0000313" key="2">
    <source>
        <dbReference type="Proteomes" id="UP000824029"/>
    </source>
</evidence>